<evidence type="ECO:0000313" key="4">
    <source>
        <dbReference type="EMBL" id="CDW21807.1"/>
    </source>
</evidence>
<reference evidence="4" key="2">
    <citation type="submission" date="2014-05" db="EMBL/GenBank/DDBJ databases">
        <authorList>
            <person name="Chronopoulou M."/>
        </authorList>
    </citation>
    <scope>NUCLEOTIDE SEQUENCE</scope>
    <source>
        <tissue evidence="4">Whole organism</tissue>
    </source>
</reference>
<gene>
    <name evidence="3" type="primary">CALM</name>
</gene>
<organism evidence="3">
    <name type="scientific">Lepeophtheirus salmonis</name>
    <name type="common">Salmon louse</name>
    <name type="synonym">Caligus salmonis</name>
    <dbReference type="NCBI Taxonomy" id="72036"/>
    <lineage>
        <taxon>Eukaryota</taxon>
        <taxon>Metazoa</taxon>
        <taxon>Ecdysozoa</taxon>
        <taxon>Arthropoda</taxon>
        <taxon>Crustacea</taxon>
        <taxon>Multicrustacea</taxon>
        <taxon>Hexanauplia</taxon>
        <taxon>Copepoda</taxon>
        <taxon>Siphonostomatoida</taxon>
        <taxon>Caligidae</taxon>
        <taxon>Lepeophtheirus</taxon>
    </lineage>
</organism>
<dbReference type="AlphaFoldDB" id="D3PHI1"/>
<protein>
    <submittedName>
        <fullName evidence="3 4">Calmodulin</fullName>
    </submittedName>
</protein>
<dbReference type="InterPro" id="IPR002048">
    <property type="entry name" value="EF_hand_dom"/>
</dbReference>
<evidence type="ECO:0000256" key="1">
    <source>
        <dbReference type="ARBA" id="ARBA00022737"/>
    </source>
</evidence>
<sequence>MARYFKEQDIDEYRECFYLYSRSGLINTVDELGLIMRSLGMSPTLLELKEYMKAKNGKMNFADFLEVVHKHSSKEDIPKEILDAFRDMDVKKKKTILGKDLKHILMDWGEKLTTQEVDKLFHETNVTSNSKINYENFVKSVYARN</sequence>
<dbReference type="Gene3D" id="1.10.238.10">
    <property type="entry name" value="EF-hand"/>
    <property type="match status" value="2"/>
</dbReference>
<dbReference type="GO" id="GO:0005509">
    <property type="term" value="F:calcium ion binding"/>
    <property type="evidence" value="ECO:0007669"/>
    <property type="project" value="InterPro"/>
</dbReference>
<dbReference type="PANTHER" id="PTHR23048">
    <property type="entry name" value="MYOSIN LIGHT CHAIN 1, 3"/>
    <property type="match status" value="1"/>
</dbReference>
<accession>D3PHI1</accession>
<dbReference type="OMA" id="NYEAFTQ"/>
<dbReference type="EMBL" id="BT121087">
    <property type="protein sequence ID" value="ADD38017.1"/>
    <property type="molecule type" value="mRNA"/>
</dbReference>
<evidence type="ECO:0000259" key="2">
    <source>
        <dbReference type="Pfam" id="PF13499"/>
    </source>
</evidence>
<dbReference type="FunFam" id="1.10.238.10:FF:000216">
    <property type="entry name" value="Putative calmodulin"/>
    <property type="match status" value="1"/>
</dbReference>
<dbReference type="EMBL" id="HACA01004446">
    <property type="protein sequence ID" value="CDW21807.1"/>
    <property type="molecule type" value="Transcribed_RNA"/>
</dbReference>
<name>D3PHI1_LEPSM</name>
<dbReference type="Pfam" id="PF13499">
    <property type="entry name" value="EF-hand_7"/>
    <property type="match status" value="1"/>
</dbReference>
<evidence type="ECO:0000313" key="3">
    <source>
        <dbReference type="EMBL" id="ADD38017.1"/>
    </source>
</evidence>
<dbReference type="PANTHER" id="PTHR23048:SF0">
    <property type="entry name" value="CALMODULIN LIKE 3"/>
    <property type="match status" value="1"/>
</dbReference>
<proteinExistence type="evidence at transcript level"/>
<dbReference type="SUPFAM" id="SSF47473">
    <property type="entry name" value="EF-hand"/>
    <property type="match status" value="1"/>
</dbReference>
<dbReference type="InterPro" id="IPR011992">
    <property type="entry name" value="EF-hand-dom_pair"/>
</dbReference>
<feature type="domain" description="EF-hand" evidence="2">
    <location>
        <begin position="80"/>
        <end position="140"/>
    </location>
</feature>
<keyword evidence="1" id="KW-0677">Repeat</keyword>
<dbReference type="InterPro" id="IPR050230">
    <property type="entry name" value="CALM/Myosin/TropC-like"/>
</dbReference>
<reference evidence="3" key="1">
    <citation type="submission" date="2010-03" db="EMBL/GenBank/DDBJ databases">
        <title>Atlantic Lepeophtheirus salmonis ESTs and full-length cDNAs.</title>
        <authorList>
            <person name="Yasuike M."/>
            <person name="von Schalburg K."/>
            <person name="Cooper G."/>
            <person name="Leong J."/>
            <person name="Nilsen F."/>
            <person name="Jones S.R.M."/>
            <person name="Koop B.F."/>
        </authorList>
    </citation>
    <scope>NUCLEOTIDE SEQUENCE</scope>
    <source>
        <strain evidence="3">Atlantic form</strain>
        <tissue evidence="3">Mixed tissue</tissue>
    </source>
</reference>
<dbReference type="OrthoDB" id="435273at2759"/>
<dbReference type="GO" id="GO:0016460">
    <property type="term" value="C:myosin II complex"/>
    <property type="evidence" value="ECO:0007669"/>
    <property type="project" value="TreeGrafter"/>
</dbReference>